<dbReference type="Gene3D" id="3.20.20.150">
    <property type="entry name" value="Divalent-metal-dependent TIM barrel enzymes"/>
    <property type="match status" value="1"/>
</dbReference>
<dbReference type="InterPro" id="IPR013022">
    <property type="entry name" value="Xyl_isomerase-like_TIM-brl"/>
</dbReference>
<evidence type="ECO:0000256" key="8">
    <source>
        <dbReference type="ARBA" id="ARBA00023277"/>
    </source>
</evidence>
<dbReference type="EMBL" id="CAJNOO010001526">
    <property type="protein sequence ID" value="CAF1166178.1"/>
    <property type="molecule type" value="Genomic_DNA"/>
</dbReference>
<dbReference type="GO" id="GO:0042732">
    <property type="term" value="P:D-xylose metabolic process"/>
    <property type="evidence" value="ECO:0007669"/>
    <property type="project" value="UniProtKB-KW"/>
</dbReference>
<evidence type="ECO:0000256" key="3">
    <source>
        <dbReference type="ARBA" id="ARBA00011958"/>
    </source>
</evidence>
<dbReference type="AlphaFoldDB" id="A0A814TUM8"/>
<evidence type="ECO:0000256" key="7">
    <source>
        <dbReference type="ARBA" id="ARBA00023235"/>
    </source>
</evidence>
<comment type="subcellular location">
    <subcellularLocation>
        <location evidence="1">Cytoplasm</location>
    </subcellularLocation>
</comment>
<keyword evidence="4" id="KW-0963">Cytoplasm</keyword>
<dbReference type="PANTHER" id="PTHR48408">
    <property type="match status" value="1"/>
</dbReference>
<dbReference type="NCBIfam" id="NF003998">
    <property type="entry name" value="PRK05474.1"/>
    <property type="match status" value="1"/>
</dbReference>
<evidence type="ECO:0000313" key="12">
    <source>
        <dbReference type="EMBL" id="CAF1166178.1"/>
    </source>
</evidence>
<dbReference type="GO" id="GO:0046872">
    <property type="term" value="F:metal ion binding"/>
    <property type="evidence" value="ECO:0007669"/>
    <property type="project" value="UniProtKB-KW"/>
</dbReference>
<dbReference type="PRINTS" id="PR00688">
    <property type="entry name" value="XYLOSISMRASE"/>
</dbReference>
<comment type="similarity">
    <text evidence="2 10">Belongs to the xylose isomerase family.</text>
</comment>
<dbReference type="Pfam" id="PF01261">
    <property type="entry name" value="AP_endonuc_2"/>
    <property type="match status" value="1"/>
</dbReference>
<feature type="domain" description="Xylose isomerase-like TIM barrel" evidence="11">
    <location>
        <begin position="115"/>
        <end position="301"/>
    </location>
</feature>
<evidence type="ECO:0000256" key="4">
    <source>
        <dbReference type="ARBA" id="ARBA00022490"/>
    </source>
</evidence>
<name>A0A814TUM8_9BILA</name>
<sequence length="461" mass="52781">MFRDFEDISLSYRTNKTSMSTENKEFFPDIKPIIYNPQASVDDVLVLKHYNQDEIILGKPMHEWLRFSVCFWHTFRGLGADIFGAPTFDRPWDQQFDSMTVAKNRLRAAFEFFTKLGIKYFTFHDRDIAPEGETIEQTEQNLDEIVKLAKELQKQTGVKCLWGTANLFANPRYMNGAATNPDAHVFAYAAAQVKKAIEVTHELGGENYVFWGGREGYMSLLNTDVRKELDHLAAFLRMAVEHKKKIGFKGQLLIEPKPKEPTKHQYDYDAQTVMGFLSFYDLDKDFKLNIEPNHTTMAGHAYEHDVEMCSRYGMLGSIDSNTGDPSLGWDTDQFPMNLRDCAFIMKTIITQGGLAPGGLNFDCKVRRESTNLEDMFIAHVGAMDCFALALRKMARLFEDKKYDALVKQRYASYAQTDIGKKIEAGTATFEELHAFIKKNGEPAKTSGQQEKYEAIFNRYLD</sequence>
<evidence type="ECO:0000313" key="13">
    <source>
        <dbReference type="Proteomes" id="UP000663882"/>
    </source>
</evidence>
<evidence type="ECO:0000256" key="10">
    <source>
        <dbReference type="RuleBase" id="RU000609"/>
    </source>
</evidence>
<evidence type="ECO:0000256" key="9">
    <source>
        <dbReference type="ARBA" id="ARBA00033659"/>
    </source>
</evidence>
<proteinExistence type="inferred from homology"/>
<keyword evidence="7 10" id="KW-0413">Isomerase</keyword>
<dbReference type="InterPro" id="IPR036237">
    <property type="entry name" value="Xyl_isomerase-like_sf"/>
</dbReference>
<dbReference type="OrthoDB" id="1730074at2759"/>
<protein>
    <recommendedName>
        <fullName evidence="3 10">Xylose isomerase</fullName>
        <ecNumber evidence="3 10">5.3.1.5</ecNumber>
    </recommendedName>
</protein>
<evidence type="ECO:0000256" key="5">
    <source>
        <dbReference type="ARBA" id="ARBA00022629"/>
    </source>
</evidence>
<reference evidence="12" key="1">
    <citation type="submission" date="2021-02" db="EMBL/GenBank/DDBJ databases">
        <authorList>
            <person name="Nowell W R."/>
        </authorList>
    </citation>
    <scope>NUCLEOTIDE SEQUENCE</scope>
</reference>
<evidence type="ECO:0000256" key="6">
    <source>
        <dbReference type="ARBA" id="ARBA00022723"/>
    </source>
</evidence>
<keyword evidence="8 10" id="KW-0119">Carbohydrate metabolism</keyword>
<comment type="caution">
    <text evidence="12">The sequence shown here is derived from an EMBL/GenBank/DDBJ whole genome shotgun (WGS) entry which is preliminary data.</text>
</comment>
<dbReference type="Proteomes" id="UP000663882">
    <property type="component" value="Unassembled WGS sequence"/>
</dbReference>
<dbReference type="InterPro" id="IPR001998">
    <property type="entry name" value="Xylose_isomerase"/>
</dbReference>
<accession>A0A814TUM8</accession>
<organism evidence="12 13">
    <name type="scientific">Rotaria sordida</name>
    <dbReference type="NCBI Taxonomy" id="392033"/>
    <lineage>
        <taxon>Eukaryota</taxon>
        <taxon>Metazoa</taxon>
        <taxon>Spiralia</taxon>
        <taxon>Gnathifera</taxon>
        <taxon>Rotifera</taxon>
        <taxon>Eurotatoria</taxon>
        <taxon>Bdelloidea</taxon>
        <taxon>Philodinida</taxon>
        <taxon>Philodinidae</taxon>
        <taxon>Rotaria</taxon>
    </lineage>
</organism>
<dbReference type="SUPFAM" id="SSF51658">
    <property type="entry name" value="Xylose isomerase-like"/>
    <property type="match status" value="1"/>
</dbReference>
<dbReference type="InterPro" id="IPR013452">
    <property type="entry name" value="Xylose_isom_bac"/>
</dbReference>
<keyword evidence="5 10" id="KW-0859">Xylose metabolism</keyword>
<dbReference type="PROSITE" id="PS51415">
    <property type="entry name" value="XYLOSE_ISOMERASE"/>
    <property type="match status" value="1"/>
</dbReference>
<dbReference type="GO" id="GO:0009045">
    <property type="term" value="F:xylose isomerase activity"/>
    <property type="evidence" value="ECO:0007669"/>
    <property type="project" value="UniProtKB-EC"/>
</dbReference>
<dbReference type="PANTHER" id="PTHR48408:SF1">
    <property type="entry name" value="XYLOSE ISOMERASE"/>
    <property type="match status" value="1"/>
</dbReference>
<dbReference type="NCBIfam" id="TIGR02630">
    <property type="entry name" value="xylose_isom_A"/>
    <property type="match status" value="1"/>
</dbReference>
<dbReference type="HAMAP" id="MF_00455">
    <property type="entry name" value="Xylose_isom_A"/>
    <property type="match status" value="1"/>
</dbReference>
<keyword evidence="6 10" id="KW-0479">Metal-binding</keyword>
<comment type="catalytic activity">
    <reaction evidence="9 10">
        <text>alpha-D-xylose = alpha-D-xylulofuranose</text>
        <dbReference type="Rhea" id="RHEA:22816"/>
        <dbReference type="ChEBI" id="CHEBI:28518"/>
        <dbReference type="ChEBI" id="CHEBI:188998"/>
        <dbReference type="EC" id="5.3.1.5"/>
    </reaction>
</comment>
<gene>
    <name evidence="12" type="ORF">RFH988_LOCUS22709</name>
</gene>
<dbReference type="EC" id="5.3.1.5" evidence="3 10"/>
<evidence type="ECO:0000256" key="2">
    <source>
        <dbReference type="ARBA" id="ARBA00005765"/>
    </source>
</evidence>
<evidence type="ECO:0000259" key="11">
    <source>
        <dbReference type="Pfam" id="PF01261"/>
    </source>
</evidence>
<evidence type="ECO:0000256" key="1">
    <source>
        <dbReference type="ARBA" id="ARBA00004496"/>
    </source>
</evidence>